<feature type="transmembrane region" description="Helical" evidence="2">
    <location>
        <begin position="191"/>
        <end position="210"/>
    </location>
</feature>
<comment type="caution">
    <text evidence="5">The sequence shown here is derived from an EMBL/GenBank/DDBJ whole genome shotgun (WGS) entry which is preliminary data.</text>
</comment>
<dbReference type="AlphaFoldDB" id="A0A820GK34"/>
<keyword evidence="2" id="KW-0472">Membrane</keyword>
<keyword evidence="2" id="KW-0812">Transmembrane</keyword>
<evidence type="ECO:0000259" key="4">
    <source>
        <dbReference type="PROSITE" id="PS51321"/>
    </source>
</evidence>
<sequence>SNTLNYDKYQKRESYVVYHVPNTTSNYYIIRENINGTINCSSNALFTFNVTTVYNNIISRTGENFLFVTVYWLTTIVAVLISIFDIVLTIVDHYTQHDDIYESVEEETSRGTKTISSIGSQLLQKGSFLFPTYFIGIFDYTQLCLSHHTKESLFILHHTYIGIGITLGSTIYLILWTLACWDSRRHGYGKVILLCLTVIPLGVYGIFVWITSLMEFILTTKAVLISFNFILEINESTTRTLLIRLEELHVPLMVLQRTGIGKTVNELRRTITNENLATMTKNLLKNWKKLLPNSSVKDNKSTTSQSTISNSNVPWYTTDNARLKSRELLVNALSINGIPEGSNDPEELCARIEDAIFKELKDTKIQYGR</sequence>
<feature type="non-terminal residue" evidence="5">
    <location>
        <position position="369"/>
    </location>
</feature>
<evidence type="ECO:0000313" key="6">
    <source>
        <dbReference type="Proteomes" id="UP000663844"/>
    </source>
</evidence>
<evidence type="ECO:0000313" key="5">
    <source>
        <dbReference type="EMBL" id="CAF4279251.1"/>
    </source>
</evidence>
<dbReference type="SUPFAM" id="SSF47676">
    <property type="entry name" value="Conserved domain common to transcription factors TFIIS, elongin A, CRSP70"/>
    <property type="match status" value="1"/>
</dbReference>
<dbReference type="Gene3D" id="1.20.930.10">
    <property type="entry name" value="Conserved domain common to transcription factors TFIIS, elongin A, CRSP70"/>
    <property type="match status" value="1"/>
</dbReference>
<dbReference type="Pfam" id="PF08711">
    <property type="entry name" value="Med26"/>
    <property type="match status" value="1"/>
</dbReference>
<keyword evidence="1" id="KW-0539">Nucleus</keyword>
<evidence type="ECO:0000256" key="1">
    <source>
        <dbReference type="PROSITE-ProRule" id="PRU00649"/>
    </source>
</evidence>
<keyword evidence="2" id="KW-1133">Transmembrane helix</keyword>
<dbReference type="GO" id="GO:0005634">
    <property type="term" value="C:nucleus"/>
    <property type="evidence" value="ECO:0007669"/>
    <property type="project" value="UniProtKB-SubCell"/>
</dbReference>
<accession>A0A820GK34</accession>
<feature type="non-terminal residue" evidence="5">
    <location>
        <position position="1"/>
    </location>
</feature>
<dbReference type="InterPro" id="IPR003618">
    <property type="entry name" value="TFIIS_cen_dom"/>
</dbReference>
<gene>
    <name evidence="5" type="ORF">OXD698_LOCUS44960</name>
</gene>
<feature type="domain" description="TFIIS N-terminal" evidence="3">
    <location>
        <begin position="221"/>
        <end position="294"/>
    </location>
</feature>
<dbReference type="EMBL" id="CAJOAZ010014351">
    <property type="protein sequence ID" value="CAF4279251.1"/>
    <property type="molecule type" value="Genomic_DNA"/>
</dbReference>
<reference evidence="5" key="1">
    <citation type="submission" date="2021-02" db="EMBL/GenBank/DDBJ databases">
        <authorList>
            <person name="Nowell W R."/>
        </authorList>
    </citation>
    <scope>NUCLEOTIDE SEQUENCE</scope>
</reference>
<dbReference type="InterPro" id="IPR036575">
    <property type="entry name" value="TFIIS_cen_dom_sf"/>
</dbReference>
<proteinExistence type="predicted"/>
<dbReference type="InterPro" id="IPR035441">
    <property type="entry name" value="TFIIS/LEDGF_dom_sf"/>
</dbReference>
<dbReference type="InterPro" id="IPR017923">
    <property type="entry name" value="TFIIS_N"/>
</dbReference>
<name>A0A820GK34_9BILA</name>
<evidence type="ECO:0008006" key="7">
    <source>
        <dbReference type="Google" id="ProtNLM"/>
    </source>
</evidence>
<dbReference type="Proteomes" id="UP000663844">
    <property type="component" value="Unassembled WGS sequence"/>
</dbReference>
<feature type="transmembrane region" description="Helical" evidence="2">
    <location>
        <begin position="65"/>
        <end position="91"/>
    </location>
</feature>
<organism evidence="5 6">
    <name type="scientific">Adineta steineri</name>
    <dbReference type="NCBI Taxonomy" id="433720"/>
    <lineage>
        <taxon>Eukaryota</taxon>
        <taxon>Metazoa</taxon>
        <taxon>Spiralia</taxon>
        <taxon>Gnathifera</taxon>
        <taxon>Rotifera</taxon>
        <taxon>Eurotatoria</taxon>
        <taxon>Bdelloidea</taxon>
        <taxon>Adinetida</taxon>
        <taxon>Adinetidae</taxon>
        <taxon>Adineta</taxon>
    </lineage>
</organism>
<dbReference type="PROSITE" id="PS51319">
    <property type="entry name" value="TFIIS_N"/>
    <property type="match status" value="1"/>
</dbReference>
<feature type="domain" description="TFIIS central" evidence="4">
    <location>
        <begin position="321"/>
        <end position="369"/>
    </location>
</feature>
<dbReference type="GO" id="GO:0006351">
    <property type="term" value="P:DNA-templated transcription"/>
    <property type="evidence" value="ECO:0007669"/>
    <property type="project" value="InterPro"/>
</dbReference>
<feature type="transmembrane region" description="Helical" evidence="2">
    <location>
        <begin position="160"/>
        <end position="179"/>
    </location>
</feature>
<dbReference type="PROSITE" id="PS51321">
    <property type="entry name" value="TFIIS_CENTRAL"/>
    <property type="match status" value="1"/>
</dbReference>
<dbReference type="SUPFAM" id="SSF46942">
    <property type="entry name" value="Elongation factor TFIIS domain 2"/>
    <property type="match status" value="1"/>
</dbReference>
<protein>
    <recommendedName>
        <fullName evidence="7">TFIIS N-terminal domain-containing protein</fullName>
    </recommendedName>
</protein>
<evidence type="ECO:0000259" key="3">
    <source>
        <dbReference type="PROSITE" id="PS51319"/>
    </source>
</evidence>
<evidence type="ECO:0000256" key="2">
    <source>
        <dbReference type="SAM" id="Phobius"/>
    </source>
</evidence>
<comment type="subcellular location">
    <subcellularLocation>
        <location evidence="1">Nucleus</location>
    </subcellularLocation>
</comment>